<dbReference type="RefSeq" id="WP_149677778.1">
    <property type="nucleotide sequence ID" value="NZ_DAONMB010000133.1"/>
</dbReference>
<evidence type="ECO:0000313" key="11">
    <source>
        <dbReference type="EMBL" id="SHI59703.1"/>
    </source>
</evidence>
<proteinExistence type="inferred from homology"/>
<protein>
    <recommendedName>
        <fullName evidence="4 9">N-(5'-phosphoribosyl)anthranilate isomerase</fullName>
        <shortName evidence="9">PRAI</shortName>
        <ecNumber evidence="3 9">5.3.1.24</ecNumber>
    </recommendedName>
</protein>
<keyword evidence="8 9" id="KW-0413">Isomerase</keyword>
<keyword evidence="12" id="KW-1185">Reference proteome</keyword>
<dbReference type="Proteomes" id="UP000324781">
    <property type="component" value="Unassembled WGS sequence"/>
</dbReference>
<comment type="pathway">
    <text evidence="2 9">Amino-acid biosynthesis; L-tryptophan biosynthesis; L-tryptophan from chorismate: step 3/5.</text>
</comment>
<evidence type="ECO:0000256" key="1">
    <source>
        <dbReference type="ARBA" id="ARBA00001164"/>
    </source>
</evidence>
<dbReference type="PANTHER" id="PTHR42894">
    <property type="entry name" value="N-(5'-PHOSPHORIBOSYL)ANTHRANILATE ISOMERASE"/>
    <property type="match status" value="1"/>
</dbReference>
<evidence type="ECO:0000256" key="7">
    <source>
        <dbReference type="ARBA" id="ARBA00023141"/>
    </source>
</evidence>
<reference evidence="11 12" key="1">
    <citation type="submission" date="2016-11" db="EMBL/GenBank/DDBJ databases">
        <authorList>
            <person name="Varghese N."/>
            <person name="Submissions S."/>
        </authorList>
    </citation>
    <scope>NUCLEOTIDE SEQUENCE [LARGE SCALE GENOMIC DNA]</scope>
    <source>
        <strain evidence="11 12">DSM 19027</strain>
    </source>
</reference>
<feature type="domain" description="N-(5'phosphoribosyl) anthranilate isomerase (PRAI)" evidence="10">
    <location>
        <begin position="4"/>
        <end position="197"/>
    </location>
</feature>
<gene>
    <name evidence="9" type="primary">trpF</name>
    <name evidence="11" type="ORF">SAMN05444373_10054</name>
</gene>
<dbReference type="InterPro" id="IPR001240">
    <property type="entry name" value="PRAI_dom"/>
</dbReference>
<sequence>MAMIKICGLTRKVDIEAANEARPDYIGFVFARSRRQVDEEQAKALKACLNPSIKAVGVFVNEEMARIIRLCHSGVIDLIQLHGDEDEDYIQALKSCVTNPVIKAVRVKDAGDIRQALALSCDYLLLDAWHEDQYGGMGRTFDWSLIPEINKPFFLAGGIHSGNILQAIEKCRPYGIDVSSGVETAGFKDPEKIREIVALARKQNRP</sequence>
<dbReference type="SUPFAM" id="SSF51366">
    <property type="entry name" value="Ribulose-phoshate binding barrel"/>
    <property type="match status" value="1"/>
</dbReference>
<dbReference type="Pfam" id="PF00697">
    <property type="entry name" value="PRAI"/>
    <property type="match status" value="1"/>
</dbReference>
<dbReference type="PANTHER" id="PTHR42894:SF1">
    <property type="entry name" value="N-(5'-PHOSPHORIBOSYL)ANTHRANILATE ISOMERASE"/>
    <property type="match status" value="1"/>
</dbReference>
<dbReference type="CDD" id="cd00405">
    <property type="entry name" value="PRAI"/>
    <property type="match status" value="1"/>
</dbReference>
<dbReference type="GO" id="GO:0000162">
    <property type="term" value="P:L-tryptophan biosynthetic process"/>
    <property type="evidence" value="ECO:0007669"/>
    <property type="project" value="UniProtKB-UniRule"/>
</dbReference>
<keyword evidence="7 9" id="KW-0057">Aromatic amino acid biosynthesis</keyword>
<evidence type="ECO:0000256" key="5">
    <source>
        <dbReference type="ARBA" id="ARBA00022605"/>
    </source>
</evidence>
<organism evidence="11 12">
    <name type="scientific">Thermoclostridium caenicola</name>
    <dbReference type="NCBI Taxonomy" id="659425"/>
    <lineage>
        <taxon>Bacteria</taxon>
        <taxon>Bacillati</taxon>
        <taxon>Bacillota</taxon>
        <taxon>Clostridia</taxon>
        <taxon>Eubacteriales</taxon>
        <taxon>Oscillospiraceae</taxon>
        <taxon>Thermoclostridium</taxon>
    </lineage>
</organism>
<evidence type="ECO:0000313" key="12">
    <source>
        <dbReference type="Proteomes" id="UP000324781"/>
    </source>
</evidence>
<comment type="catalytic activity">
    <reaction evidence="1 9">
        <text>N-(5-phospho-beta-D-ribosyl)anthranilate = 1-(2-carboxyphenylamino)-1-deoxy-D-ribulose 5-phosphate</text>
        <dbReference type="Rhea" id="RHEA:21540"/>
        <dbReference type="ChEBI" id="CHEBI:18277"/>
        <dbReference type="ChEBI" id="CHEBI:58613"/>
        <dbReference type="EC" id="5.3.1.24"/>
    </reaction>
</comment>
<evidence type="ECO:0000256" key="3">
    <source>
        <dbReference type="ARBA" id="ARBA00012572"/>
    </source>
</evidence>
<dbReference type="InterPro" id="IPR013785">
    <property type="entry name" value="Aldolase_TIM"/>
</dbReference>
<dbReference type="AlphaFoldDB" id="A0A1M6CFK5"/>
<evidence type="ECO:0000256" key="4">
    <source>
        <dbReference type="ARBA" id="ARBA00022272"/>
    </source>
</evidence>
<accession>A0A1M6CFK5</accession>
<dbReference type="Gene3D" id="3.20.20.70">
    <property type="entry name" value="Aldolase class I"/>
    <property type="match status" value="1"/>
</dbReference>
<dbReference type="HAMAP" id="MF_00135">
    <property type="entry name" value="PRAI"/>
    <property type="match status" value="1"/>
</dbReference>
<dbReference type="UniPathway" id="UPA00035">
    <property type="reaction ID" value="UER00042"/>
</dbReference>
<comment type="similarity">
    <text evidence="9">Belongs to the TrpF family.</text>
</comment>
<dbReference type="GO" id="GO:0004640">
    <property type="term" value="F:phosphoribosylanthranilate isomerase activity"/>
    <property type="evidence" value="ECO:0007669"/>
    <property type="project" value="UniProtKB-UniRule"/>
</dbReference>
<name>A0A1M6CFK5_9FIRM</name>
<dbReference type="InterPro" id="IPR044643">
    <property type="entry name" value="TrpF_fam"/>
</dbReference>
<dbReference type="EMBL" id="FQZP01000005">
    <property type="protein sequence ID" value="SHI59703.1"/>
    <property type="molecule type" value="Genomic_DNA"/>
</dbReference>
<dbReference type="OrthoDB" id="9786954at2"/>
<dbReference type="EC" id="5.3.1.24" evidence="3 9"/>
<evidence type="ECO:0000259" key="10">
    <source>
        <dbReference type="Pfam" id="PF00697"/>
    </source>
</evidence>
<evidence type="ECO:0000256" key="2">
    <source>
        <dbReference type="ARBA" id="ARBA00004664"/>
    </source>
</evidence>
<evidence type="ECO:0000256" key="6">
    <source>
        <dbReference type="ARBA" id="ARBA00022822"/>
    </source>
</evidence>
<evidence type="ECO:0000256" key="9">
    <source>
        <dbReference type="HAMAP-Rule" id="MF_00135"/>
    </source>
</evidence>
<dbReference type="InterPro" id="IPR011060">
    <property type="entry name" value="RibuloseP-bd_barrel"/>
</dbReference>
<keyword evidence="6 9" id="KW-0822">Tryptophan biosynthesis</keyword>
<evidence type="ECO:0000256" key="8">
    <source>
        <dbReference type="ARBA" id="ARBA00023235"/>
    </source>
</evidence>
<keyword evidence="5 9" id="KW-0028">Amino-acid biosynthesis</keyword>